<proteinExistence type="predicted"/>
<dbReference type="STRING" id="34720.A0A195F0G0"/>
<keyword evidence="1" id="KW-0472">Membrane</keyword>
<dbReference type="AlphaFoldDB" id="A0A195F0G0"/>
<name>A0A195F0G0_9HYME</name>
<dbReference type="EMBL" id="KQ981905">
    <property type="protein sequence ID" value="KYN33604.1"/>
    <property type="molecule type" value="Genomic_DNA"/>
</dbReference>
<accession>A0A195F0G0</accession>
<keyword evidence="3" id="KW-1185">Reference proteome</keyword>
<keyword evidence="1" id="KW-0812">Transmembrane</keyword>
<keyword evidence="2" id="KW-0675">Receptor</keyword>
<evidence type="ECO:0000313" key="2">
    <source>
        <dbReference type="EMBL" id="KYN33604.1"/>
    </source>
</evidence>
<keyword evidence="1" id="KW-1133">Transmembrane helix</keyword>
<sequence length="163" mass="19032">RSNKVPGLFLRLLKTILTNMNGLNLEHLYNCTASILERNVTLLLRLNLSEIRYFIEETLNKSTRREILRQALYDCVLINQERPFDLPWWQKLFWSLIFAVILFVATGGNIIVMWIVLGKKINCKYDIACREVSSCCELRVLMHINYFKVELSLSLSLSLSFSL</sequence>
<evidence type="ECO:0000313" key="3">
    <source>
        <dbReference type="Proteomes" id="UP000078541"/>
    </source>
</evidence>
<evidence type="ECO:0000256" key="1">
    <source>
        <dbReference type="SAM" id="Phobius"/>
    </source>
</evidence>
<reference evidence="2 3" key="1">
    <citation type="submission" date="2016-03" db="EMBL/GenBank/DDBJ databases">
        <title>Trachymyrmex septentrionalis WGS genome.</title>
        <authorList>
            <person name="Nygaard S."/>
            <person name="Hu H."/>
            <person name="Boomsma J."/>
            <person name="Zhang G."/>
        </authorList>
    </citation>
    <scope>NUCLEOTIDE SEQUENCE [LARGE SCALE GENOMIC DNA]</scope>
    <source>
        <strain evidence="2">Tsep2-gDNA-1</strain>
        <tissue evidence="2">Whole body</tissue>
    </source>
</reference>
<feature type="non-terminal residue" evidence="2">
    <location>
        <position position="1"/>
    </location>
</feature>
<feature type="transmembrane region" description="Helical" evidence="1">
    <location>
        <begin position="92"/>
        <end position="117"/>
    </location>
</feature>
<protein>
    <submittedName>
        <fullName evidence="2">Tachykinin-like peptides receptor 86C</fullName>
    </submittedName>
</protein>
<gene>
    <name evidence="2" type="ORF">ALC56_12316</name>
</gene>
<dbReference type="Proteomes" id="UP000078541">
    <property type="component" value="Unassembled WGS sequence"/>
</dbReference>
<organism evidence="2 3">
    <name type="scientific">Trachymyrmex septentrionalis</name>
    <dbReference type="NCBI Taxonomy" id="34720"/>
    <lineage>
        <taxon>Eukaryota</taxon>
        <taxon>Metazoa</taxon>
        <taxon>Ecdysozoa</taxon>
        <taxon>Arthropoda</taxon>
        <taxon>Hexapoda</taxon>
        <taxon>Insecta</taxon>
        <taxon>Pterygota</taxon>
        <taxon>Neoptera</taxon>
        <taxon>Endopterygota</taxon>
        <taxon>Hymenoptera</taxon>
        <taxon>Apocrita</taxon>
        <taxon>Aculeata</taxon>
        <taxon>Formicoidea</taxon>
        <taxon>Formicidae</taxon>
        <taxon>Myrmicinae</taxon>
        <taxon>Trachymyrmex</taxon>
    </lineage>
</organism>